<keyword evidence="4" id="KW-0503">Monooxygenase</keyword>
<reference evidence="4" key="1">
    <citation type="submission" date="2022-11" db="EMBL/GenBank/DDBJ databases">
        <title>Larsenimonas rhizosphaerae sp. nov., isolated from a tidal mudflat.</title>
        <authorList>
            <person name="Lee S.D."/>
            <person name="Kim I.S."/>
        </authorList>
    </citation>
    <scope>NUCLEOTIDE SEQUENCE</scope>
    <source>
        <strain evidence="4">GH2-1</strain>
    </source>
</reference>
<dbReference type="Proteomes" id="UP001165678">
    <property type="component" value="Unassembled WGS sequence"/>
</dbReference>
<dbReference type="GO" id="GO:0004493">
    <property type="term" value="F:methylmalonyl-CoA epimerase activity"/>
    <property type="evidence" value="ECO:0007669"/>
    <property type="project" value="TreeGrafter"/>
</dbReference>
<keyword evidence="1" id="KW-0479">Metal-binding</keyword>
<dbReference type="Pfam" id="PF03992">
    <property type="entry name" value="ABM"/>
    <property type="match status" value="1"/>
</dbReference>
<dbReference type="InterPro" id="IPR011008">
    <property type="entry name" value="Dimeric_a/b-barrel"/>
</dbReference>
<dbReference type="Gene3D" id="3.10.180.10">
    <property type="entry name" value="2,3-Dihydroxybiphenyl 1,2-Dioxygenase, domain 1"/>
    <property type="match status" value="1"/>
</dbReference>
<proteinExistence type="predicted"/>
<name>A0AA41ZF05_9GAMM</name>
<dbReference type="SUPFAM" id="SSF54909">
    <property type="entry name" value="Dimeric alpha+beta barrel"/>
    <property type="match status" value="1"/>
</dbReference>
<dbReference type="PANTHER" id="PTHR43048">
    <property type="entry name" value="METHYLMALONYL-COA EPIMERASE"/>
    <property type="match status" value="1"/>
</dbReference>
<dbReference type="InterPro" id="IPR037523">
    <property type="entry name" value="VOC_core"/>
</dbReference>
<dbReference type="Pfam" id="PF13669">
    <property type="entry name" value="Glyoxalase_4"/>
    <property type="match status" value="1"/>
</dbReference>
<evidence type="ECO:0000256" key="1">
    <source>
        <dbReference type="ARBA" id="ARBA00022723"/>
    </source>
</evidence>
<dbReference type="GO" id="GO:0004497">
    <property type="term" value="F:monooxygenase activity"/>
    <property type="evidence" value="ECO:0007669"/>
    <property type="project" value="UniProtKB-KW"/>
</dbReference>
<accession>A0AA41ZF05</accession>
<dbReference type="EMBL" id="JAPIVE010000002">
    <property type="protein sequence ID" value="MCX2524034.1"/>
    <property type="molecule type" value="Genomic_DNA"/>
</dbReference>
<keyword evidence="4" id="KW-0560">Oxidoreductase</keyword>
<sequence length="274" mass="29846">MKSMLATVTAKQGHAAELEACIDRLAGQVRREPGNVSFLAYREQGDPSRFTMMEVYESEDAFKRHLKMIHTQQFNEDLETLTEAGVAHTVVLDEVAKEPASASASVRGVDHLGMTVPDLEQATRFFNTAFGAVTLYDVQPADAEPMAGPEVESQLGLSPGSSITHMRLLRLGEGPCFELFEMKGAVQRPAASLQDIGLTHPGIYVDDIDQAAERLKMAGGKLLSPPHGLARNEGGERNAGLYAYTPWGMLIELLTYPDGITYPDTSPATRWKPA</sequence>
<keyword evidence="5" id="KW-1185">Reference proteome</keyword>
<dbReference type="InterPro" id="IPR029068">
    <property type="entry name" value="Glyas_Bleomycin-R_OHBP_Dase"/>
</dbReference>
<evidence type="ECO:0000259" key="2">
    <source>
        <dbReference type="PROSITE" id="PS51725"/>
    </source>
</evidence>
<dbReference type="Gene3D" id="3.30.70.100">
    <property type="match status" value="1"/>
</dbReference>
<protein>
    <submittedName>
        <fullName evidence="4">Antibiotic biosynthesis monooxygenase</fullName>
    </submittedName>
</protein>
<dbReference type="InterPro" id="IPR051785">
    <property type="entry name" value="MMCE/EMCE_epimerase"/>
</dbReference>
<evidence type="ECO:0000313" key="5">
    <source>
        <dbReference type="Proteomes" id="UP001165678"/>
    </source>
</evidence>
<dbReference type="GO" id="GO:0046872">
    <property type="term" value="F:metal ion binding"/>
    <property type="evidence" value="ECO:0007669"/>
    <property type="project" value="UniProtKB-KW"/>
</dbReference>
<organism evidence="4 5">
    <name type="scientific">Larsenimonas rhizosphaerae</name>
    <dbReference type="NCBI Taxonomy" id="2944682"/>
    <lineage>
        <taxon>Bacteria</taxon>
        <taxon>Pseudomonadati</taxon>
        <taxon>Pseudomonadota</taxon>
        <taxon>Gammaproteobacteria</taxon>
        <taxon>Oceanospirillales</taxon>
        <taxon>Halomonadaceae</taxon>
        <taxon>Larsenimonas</taxon>
    </lineage>
</organism>
<feature type="domain" description="VOC" evidence="3">
    <location>
        <begin position="108"/>
        <end position="256"/>
    </location>
</feature>
<dbReference type="SUPFAM" id="SSF54593">
    <property type="entry name" value="Glyoxalase/Bleomycin resistance protein/Dihydroxybiphenyl dioxygenase"/>
    <property type="match status" value="1"/>
</dbReference>
<dbReference type="PROSITE" id="PS51725">
    <property type="entry name" value="ABM"/>
    <property type="match status" value="1"/>
</dbReference>
<dbReference type="PROSITE" id="PS51819">
    <property type="entry name" value="VOC"/>
    <property type="match status" value="1"/>
</dbReference>
<dbReference type="RefSeq" id="WP_265896007.1">
    <property type="nucleotide sequence ID" value="NZ_JAPIVE010000002.1"/>
</dbReference>
<dbReference type="PANTHER" id="PTHR43048:SF6">
    <property type="entry name" value="BLR8189 PROTEIN"/>
    <property type="match status" value="1"/>
</dbReference>
<evidence type="ECO:0000313" key="4">
    <source>
        <dbReference type="EMBL" id="MCX2524034.1"/>
    </source>
</evidence>
<feature type="domain" description="ABM" evidence="2">
    <location>
        <begin position="2"/>
        <end position="91"/>
    </location>
</feature>
<dbReference type="AlphaFoldDB" id="A0AA41ZF05"/>
<comment type="caution">
    <text evidence="4">The sequence shown here is derived from an EMBL/GenBank/DDBJ whole genome shotgun (WGS) entry which is preliminary data.</text>
</comment>
<dbReference type="InterPro" id="IPR007138">
    <property type="entry name" value="ABM_dom"/>
</dbReference>
<evidence type="ECO:0000259" key="3">
    <source>
        <dbReference type="PROSITE" id="PS51819"/>
    </source>
</evidence>
<gene>
    <name evidence="4" type="ORF">OQ287_07270</name>
</gene>
<dbReference type="GO" id="GO:0046491">
    <property type="term" value="P:L-methylmalonyl-CoA metabolic process"/>
    <property type="evidence" value="ECO:0007669"/>
    <property type="project" value="TreeGrafter"/>
</dbReference>